<keyword evidence="2" id="KW-0067">ATP-binding</keyword>
<accession>A0A4V1A2Q6</accession>
<evidence type="ECO:0000313" key="2">
    <source>
        <dbReference type="EMBL" id="QBK24580.1"/>
    </source>
</evidence>
<dbReference type="GO" id="GO:0005524">
    <property type="term" value="F:ATP binding"/>
    <property type="evidence" value="ECO:0007669"/>
    <property type="project" value="UniProtKB-KW"/>
</dbReference>
<evidence type="ECO:0000313" key="3">
    <source>
        <dbReference type="Proteomes" id="UP000291151"/>
    </source>
</evidence>
<dbReference type="Gene3D" id="3.30.565.10">
    <property type="entry name" value="Histidine kinase-like ATPase, C-terminal domain"/>
    <property type="match status" value="1"/>
</dbReference>
<dbReference type="CDD" id="cd16934">
    <property type="entry name" value="HATPase_RsbT-like"/>
    <property type="match status" value="1"/>
</dbReference>
<dbReference type="AlphaFoldDB" id="A0A4V1A2Q6"/>
<feature type="domain" description="Histidine kinase/HSP90-like ATPase" evidence="1">
    <location>
        <begin position="15"/>
        <end position="129"/>
    </location>
</feature>
<dbReference type="KEGG" id="uth:DKZ56_00875"/>
<dbReference type="InterPro" id="IPR003594">
    <property type="entry name" value="HATPase_dom"/>
</dbReference>
<dbReference type="Pfam" id="PF13581">
    <property type="entry name" value="HATPase_c_2"/>
    <property type="match status" value="1"/>
</dbReference>
<keyword evidence="2" id="KW-0547">Nucleotide-binding</keyword>
<gene>
    <name evidence="2" type="ORF">DKZ56_00875</name>
</gene>
<dbReference type="Proteomes" id="UP000291151">
    <property type="component" value="Chromosome"/>
</dbReference>
<evidence type="ECO:0000259" key="1">
    <source>
        <dbReference type="Pfam" id="PF13581"/>
    </source>
</evidence>
<proteinExistence type="predicted"/>
<protein>
    <submittedName>
        <fullName evidence="2">ATP-binding protein</fullName>
    </submittedName>
</protein>
<dbReference type="SUPFAM" id="SSF55874">
    <property type="entry name" value="ATPase domain of HSP90 chaperone/DNA topoisomerase II/histidine kinase"/>
    <property type="match status" value="1"/>
</dbReference>
<name>A0A4V1A2Q6_9BACL</name>
<keyword evidence="3" id="KW-1185">Reference proteome</keyword>
<sequence length="133" mass="14418">MCNHPTVKIVTELDIVAARQLTRDMAKEIGFGVVDQARIATATSELAKNIYLYATTGEIIVQKIEKDGQKGIAITAIDNGPGIENPHKILEEGYTKSSAQVAGIKGVKRLMDSIQINSVLGKGTVIRAEKWLK</sequence>
<dbReference type="EMBL" id="CP036528">
    <property type="protein sequence ID" value="QBK24580.1"/>
    <property type="molecule type" value="Genomic_DNA"/>
</dbReference>
<dbReference type="RefSeq" id="WP_208650855.1">
    <property type="nucleotide sequence ID" value="NZ_CP036528.1"/>
</dbReference>
<organism evidence="2 3">
    <name type="scientific">Ureibacillus thermophilus</name>
    <dbReference type="NCBI Taxonomy" id="367743"/>
    <lineage>
        <taxon>Bacteria</taxon>
        <taxon>Bacillati</taxon>
        <taxon>Bacillota</taxon>
        <taxon>Bacilli</taxon>
        <taxon>Bacillales</taxon>
        <taxon>Caryophanaceae</taxon>
        <taxon>Ureibacillus</taxon>
    </lineage>
</organism>
<reference evidence="2 3" key="1">
    <citation type="submission" date="2019-02" db="EMBL/GenBank/DDBJ databases">
        <title>Ureibacillus thermophilus.</title>
        <authorList>
            <person name="Sunny J.S."/>
            <person name="Natarajan A."/>
            <person name="Saleena L.M."/>
        </authorList>
    </citation>
    <scope>NUCLEOTIDE SEQUENCE [LARGE SCALE GENOMIC DNA]</scope>
    <source>
        <strain evidence="2 3">LM102</strain>
    </source>
</reference>
<dbReference type="InterPro" id="IPR036890">
    <property type="entry name" value="HATPase_C_sf"/>
</dbReference>